<reference evidence="2 3" key="1">
    <citation type="submission" date="2024-11" db="EMBL/GenBank/DDBJ databases">
        <title>A near-complete genome assembly of Cinchona calisaya.</title>
        <authorList>
            <person name="Lian D.C."/>
            <person name="Zhao X.W."/>
            <person name="Wei L."/>
        </authorList>
    </citation>
    <scope>NUCLEOTIDE SEQUENCE [LARGE SCALE GENOMIC DNA]</scope>
    <source>
        <tissue evidence="2">Nenye</tissue>
    </source>
</reference>
<dbReference type="AlphaFoldDB" id="A0ABD3AE76"/>
<evidence type="ECO:0000313" key="3">
    <source>
        <dbReference type="Proteomes" id="UP001630127"/>
    </source>
</evidence>
<organism evidence="2 3">
    <name type="scientific">Cinchona calisaya</name>
    <dbReference type="NCBI Taxonomy" id="153742"/>
    <lineage>
        <taxon>Eukaryota</taxon>
        <taxon>Viridiplantae</taxon>
        <taxon>Streptophyta</taxon>
        <taxon>Embryophyta</taxon>
        <taxon>Tracheophyta</taxon>
        <taxon>Spermatophyta</taxon>
        <taxon>Magnoliopsida</taxon>
        <taxon>eudicotyledons</taxon>
        <taxon>Gunneridae</taxon>
        <taxon>Pentapetalae</taxon>
        <taxon>asterids</taxon>
        <taxon>lamiids</taxon>
        <taxon>Gentianales</taxon>
        <taxon>Rubiaceae</taxon>
        <taxon>Cinchonoideae</taxon>
        <taxon>Cinchoneae</taxon>
        <taxon>Cinchona</taxon>
    </lineage>
</organism>
<proteinExistence type="predicted"/>
<keyword evidence="3" id="KW-1185">Reference proteome</keyword>
<evidence type="ECO:0000313" key="2">
    <source>
        <dbReference type="EMBL" id="KAL3528835.1"/>
    </source>
</evidence>
<feature type="compositionally biased region" description="Acidic residues" evidence="1">
    <location>
        <begin position="78"/>
        <end position="87"/>
    </location>
</feature>
<gene>
    <name evidence="2" type="ORF">ACH5RR_008157</name>
</gene>
<dbReference type="Proteomes" id="UP001630127">
    <property type="component" value="Unassembled WGS sequence"/>
</dbReference>
<sequence>MQHYLPGPSHVNAIKGKMNTIDARLNLLEYGMRLLMNEEQRARLNLLEYGMRLVMNEEQRANNEAYERAKGKQPSIDPIEDNAGDES</sequence>
<accession>A0ABD3AE76</accession>
<protein>
    <submittedName>
        <fullName evidence="2">Uncharacterized protein</fullName>
    </submittedName>
</protein>
<feature type="region of interest" description="Disordered" evidence="1">
    <location>
        <begin position="62"/>
        <end position="87"/>
    </location>
</feature>
<name>A0ABD3AE76_9GENT</name>
<comment type="caution">
    <text evidence="2">The sequence shown here is derived from an EMBL/GenBank/DDBJ whole genome shotgun (WGS) entry which is preliminary data.</text>
</comment>
<dbReference type="EMBL" id="JBJUIK010000004">
    <property type="protein sequence ID" value="KAL3528835.1"/>
    <property type="molecule type" value="Genomic_DNA"/>
</dbReference>
<evidence type="ECO:0000256" key="1">
    <source>
        <dbReference type="SAM" id="MobiDB-lite"/>
    </source>
</evidence>